<keyword evidence="5 16" id="KW-0812">Transmembrane</keyword>
<dbReference type="PROSITE" id="PS50026">
    <property type="entry name" value="EGF_3"/>
    <property type="match status" value="2"/>
</dbReference>
<evidence type="ECO:0000256" key="5">
    <source>
        <dbReference type="ARBA" id="ARBA00022692"/>
    </source>
</evidence>
<dbReference type="SMART" id="SM00034">
    <property type="entry name" value="CLECT"/>
    <property type="match status" value="1"/>
</dbReference>
<evidence type="ECO:0000256" key="15">
    <source>
        <dbReference type="PROSITE-ProRule" id="PRU00076"/>
    </source>
</evidence>
<evidence type="ECO:0000256" key="4">
    <source>
        <dbReference type="ARBA" id="ARBA00022553"/>
    </source>
</evidence>
<dbReference type="InterPro" id="IPR051505">
    <property type="entry name" value="C-type_lectin_domain"/>
</dbReference>
<evidence type="ECO:0000256" key="14">
    <source>
        <dbReference type="ARBA" id="ARBA00046453"/>
    </source>
</evidence>
<keyword evidence="9" id="KW-0325">Glycoprotein</keyword>
<evidence type="ECO:0000256" key="3">
    <source>
        <dbReference type="ARBA" id="ARBA00022536"/>
    </source>
</evidence>
<dbReference type="SMART" id="SM00181">
    <property type="entry name" value="EGF"/>
    <property type="match status" value="6"/>
</dbReference>
<dbReference type="Gene3D" id="3.10.100.10">
    <property type="entry name" value="Mannose-Binding Protein A, subunit A"/>
    <property type="match status" value="1"/>
</dbReference>
<dbReference type="InterPro" id="IPR000742">
    <property type="entry name" value="EGF"/>
</dbReference>
<evidence type="ECO:0000259" key="17">
    <source>
        <dbReference type="PROSITE" id="PS50026"/>
    </source>
</evidence>
<dbReference type="STRING" id="61819.ENSACIP00000015068"/>
<feature type="transmembrane region" description="Helical" evidence="16">
    <location>
        <begin position="500"/>
        <end position="520"/>
    </location>
</feature>
<evidence type="ECO:0000256" key="12">
    <source>
        <dbReference type="ARBA" id="ARBA00023157"/>
    </source>
</evidence>
<keyword evidence="7" id="KW-0430">Lectin</keyword>
<dbReference type="Pfam" id="PF12662">
    <property type="entry name" value="cEGF"/>
    <property type="match status" value="1"/>
</dbReference>
<keyword evidence="12" id="KW-1015">Disulfide bond</keyword>
<dbReference type="GO" id="GO:0030246">
    <property type="term" value="F:carbohydrate binding"/>
    <property type="evidence" value="ECO:0007669"/>
    <property type="project" value="UniProtKB-KW"/>
</dbReference>
<evidence type="ECO:0000256" key="16">
    <source>
        <dbReference type="SAM" id="Phobius"/>
    </source>
</evidence>
<dbReference type="PRINTS" id="PR00907">
    <property type="entry name" value="THRMBOMODULN"/>
</dbReference>
<dbReference type="InterPro" id="IPR016187">
    <property type="entry name" value="CTDL_fold"/>
</dbReference>
<dbReference type="SUPFAM" id="SSF57184">
    <property type="entry name" value="Growth factor receptor domain"/>
    <property type="match status" value="1"/>
</dbReference>
<comment type="subunit">
    <text evidence="14">Interacts with ITGAL, ITGAM and ITGB2. Interacts with thrombin/F2; this interaction switches the specificity of thrombin from a procoagulant to an anticoagulant and antifibrinolytic protease. Interacts with ANGP1 and ANGP2; these interactions significantly inhibit the generation of activated PC and TAFIa/CPB2 by the thrombin/thrombomodulin complex. Interacts with PF4; this interaction enhances generation of activated protein C. Interacts with HMGB1; this interaction inhibits HMGB1 inflammatory activity.</text>
</comment>
<evidence type="ECO:0000256" key="11">
    <source>
        <dbReference type="ARBA" id="ARBA00023136"/>
    </source>
</evidence>
<dbReference type="InterPro" id="IPR000152">
    <property type="entry name" value="EGF-type_Asp/Asn_hydroxyl_site"/>
</dbReference>
<dbReference type="PANTHER" id="PTHR14789">
    <property type="entry name" value="CHONDROLECTIN VARIANT CHODLFDELTAE"/>
    <property type="match status" value="1"/>
</dbReference>
<dbReference type="SUPFAM" id="SSF56436">
    <property type="entry name" value="C-type lectin-like"/>
    <property type="match status" value="1"/>
</dbReference>
<dbReference type="OMA" id="CMCETGY"/>
<reference evidence="19" key="1">
    <citation type="submission" date="2025-08" db="UniProtKB">
        <authorList>
            <consortium name="Ensembl"/>
        </authorList>
    </citation>
    <scope>IDENTIFICATION</scope>
</reference>
<evidence type="ECO:0000256" key="7">
    <source>
        <dbReference type="ARBA" id="ARBA00022734"/>
    </source>
</evidence>
<dbReference type="InterPro" id="IPR001304">
    <property type="entry name" value="C-type_lectin-like"/>
</dbReference>
<comment type="function">
    <text evidence="13">Endothelial cell receptor that plays a critical role in regulating several physiological processes including hemostasis, coagulation, fibrinolysis, inflammation, and angiogenesis. Acts as a cofactor for thrombin activation of protein C/PROC on the surface of vascular endothelial cells leading to initiation of the activated protein C anticoagulant pathway. Also accelerates the activation of the plasma carboxypeptidase B2/CPB2, which catalyzes removal of C-terminal basic amino acids from its substrates including kinins or anaphylatoxins leading to fibrinolysis inhibition. Plays critical protective roles in changing the cleavage specificity of protease-activated receptor 1/PAR1, inhibiting endothelial cell permeability and inflammation. Suppresses inflammation distinctly from its anticoagulant cofactor activity by sequestering HMGB1 thereby preventing it from engaging cellular receptors such as RAGE and contributing to the inflammatory response.</text>
</comment>
<keyword evidence="3 15" id="KW-0245">EGF-like domain</keyword>
<proteinExistence type="predicted"/>
<dbReference type="PIRSF" id="PIRSF001775">
    <property type="entry name" value="CD93/CD141"/>
    <property type="match status" value="1"/>
</dbReference>
<dbReference type="InterPro" id="IPR015149">
    <property type="entry name" value="Tme5_EGF-like"/>
</dbReference>
<dbReference type="InterPro" id="IPR001881">
    <property type="entry name" value="EGF-like_Ca-bd_dom"/>
</dbReference>
<keyword evidence="6" id="KW-0732">Signal</keyword>
<dbReference type="PROSITE" id="PS50041">
    <property type="entry name" value="C_TYPE_LECTIN_2"/>
    <property type="match status" value="1"/>
</dbReference>
<dbReference type="GeneTree" id="ENSGT00830000128368"/>
<reference evidence="19" key="2">
    <citation type="submission" date="2025-09" db="UniProtKB">
        <authorList>
            <consortium name="Ensembl"/>
        </authorList>
    </citation>
    <scope>IDENTIFICATION</scope>
</reference>
<dbReference type="Pfam" id="PF07645">
    <property type="entry name" value="EGF_CA"/>
    <property type="match status" value="2"/>
</dbReference>
<dbReference type="Pfam" id="PF00059">
    <property type="entry name" value="Lectin_C"/>
    <property type="match status" value="1"/>
</dbReference>
<dbReference type="GO" id="GO:0016020">
    <property type="term" value="C:membrane"/>
    <property type="evidence" value="ECO:0007669"/>
    <property type="project" value="UniProtKB-SubCell"/>
</dbReference>
<evidence type="ECO:0000256" key="1">
    <source>
        <dbReference type="ARBA" id="ARBA00004479"/>
    </source>
</evidence>
<dbReference type="InterPro" id="IPR026823">
    <property type="entry name" value="cEGF"/>
</dbReference>
<feature type="domain" description="C-type lectin" evidence="18">
    <location>
        <begin position="39"/>
        <end position="153"/>
    </location>
</feature>
<dbReference type="InterPro" id="IPR009030">
    <property type="entry name" value="Growth_fac_rcpt_cys_sf"/>
</dbReference>
<dbReference type="PANTHER" id="PTHR14789:SF9">
    <property type="entry name" value="THROMBOMODULIN"/>
    <property type="match status" value="1"/>
</dbReference>
<organism evidence="19 20">
    <name type="scientific">Amphilophus citrinellus</name>
    <name type="common">Midas cichlid</name>
    <name type="synonym">Cichlasoma citrinellum</name>
    <dbReference type="NCBI Taxonomy" id="61819"/>
    <lineage>
        <taxon>Eukaryota</taxon>
        <taxon>Metazoa</taxon>
        <taxon>Chordata</taxon>
        <taxon>Craniata</taxon>
        <taxon>Vertebrata</taxon>
        <taxon>Euteleostomi</taxon>
        <taxon>Actinopterygii</taxon>
        <taxon>Neopterygii</taxon>
        <taxon>Teleostei</taxon>
        <taxon>Neoteleostei</taxon>
        <taxon>Acanthomorphata</taxon>
        <taxon>Ovalentaria</taxon>
        <taxon>Cichlomorphae</taxon>
        <taxon>Cichliformes</taxon>
        <taxon>Cichlidae</taxon>
        <taxon>New World cichlids</taxon>
        <taxon>Cichlasomatinae</taxon>
        <taxon>Heroini</taxon>
        <taxon>Amphilophus</taxon>
    </lineage>
</organism>
<dbReference type="Proteomes" id="UP000261340">
    <property type="component" value="Unplaced"/>
</dbReference>
<keyword evidence="11 16" id="KW-0472">Membrane</keyword>
<dbReference type="PROSITE" id="PS00010">
    <property type="entry name" value="ASX_HYDROXYL"/>
    <property type="match status" value="2"/>
</dbReference>
<dbReference type="CDD" id="cd00054">
    <property type="entry name" value="EGF_CA"/>
    <property type="match status" value="2"/>
</dbReference>
<dbReference type="Pfam" id="PF09064">
    <property type="entry name" value="EGF_Tme5"/>
    <property type="match status" value="1"/>
</dbReference>
<evidence type="ECO:0000256" key="10">
    <source>
        <dbReference type="ARBA" id="ARBA00022989"/>
    </source>
</evidence>
<keyword evidence="4" id="KW-0597">Phosphoprotein</keyword>
<keyword evidence="9" id="KW-0654">Proteoglycan</keyword>
<evidence type="ECO:0000256" key="6">
    <source>
        <dbReference type="ARBA" id="ARBA00022729"/>
    </source>
</evidence>
<dbReference type="AlphaFoldDB" id="A0A3Q0RZJ7"/>
<evidence type="ECO:0000313" key="19">
    <source>
        <dbReference type="Ensembl" id="ENSACIP00000015068.1"/>
    </source>
</evidence>
<feature type="domain" description="EGF-like" evidence="17">
    <location>
        <begin position="426"/>
        <end position="463"/>
    </location>
</feature>
<feature type="domain" description="EGF-like" evidence="17">
    <location>
        <begin position="348"/>
        <end position="379"/>
    </location>
</feature>
<keyword evidence="10 16" id="KW-1133">Transmembrane helix</keyword>
<name>A0A3Q0RZJ7_AMPCI</name>
<dbReference type="Ensembl" id="ENSACIT00000015476.1">
    <property type="protein sequence ID" value="ENSACIP00000015068.1"/>
    <property type="gene ID" value="ENSACIG00000011715.1"/>
</dbReference>
<evidence type="ECO:0000259" key="18">
    <source>
        <dbReference type="PROSITE" id="PS50041"/>
    </source>
</evidence>
<evidence type="ECO:0000313" key="20">
    <source>
        <dbReference type="Proteomes" id="UP000261340"/>
    </source>
</evidence>
<dbReference type="GO" id="GO:0004888">
    <property type="term" value="F:transmembrane signaling receptor activity"/>
    <property type="evidence" value="ECO:0007669"/>
    <property type="project" value="InterPro"/>
</dbReference>
<comment type="caution">
    <text evidence="15">Lacks conserved residue(s) required for the propagation of feature annotation.</text>
</comment>
<evidence type="ECO:0000256" key="9">
    <source>
        <dbReference type="ARBA" id="ARBA00022974"/>
    </source>
</evidence>
<dbReference type="Gene3D" id="2.10.25.10">
    <property type="entry name" value="Laminin"/>
    <property type="match status" value="5"/>
</dbReference>
<accession>A0A3Q0RZJ7</accession>
<evidence type="ECO:0000256" key="2">
    <source>
        <dbReference type="ARBA" id="ARBA00019822"/>
    </source>
</evidence>
<keyword evidence="8" id="KW-0677">Repeat</keyword>
<keyword evidence="20" id="KW-1185">Reference proteome</keyword>
<evidence type="ECO:0000256" key="8">
    <source>
        <dbReference type="ARBA" id="ARBA00022737"/>
    </source>
</evidence>
<dbReference type="InterPro" id="IPR018097">
    <property type="entry name" value="EGF_Ca-bd_CS"/>
</dbReference>
<dbReference type="PROSITE" id="PS01187">
    <property type="entry name" value="EGF_CA"/>
    <property type="match status" value="1"/>
</dbReference>
<dbReference type="InterPro" id="IPR049883">
    <property type="entry name" value="NOTCH1_EGF-like"/>
</dbReference>
<comment type="subcellular location">
    <subcellularLocation>
        <location evidence="1">Membrane</location>
        <topology evidence="1">Single-pass type I membrane protein</topology>
    </subcellularLocation>
</comment>
<dbReference type="SUPFAM" id="SSF57196">
    <property type="entry name" value="EGF/Laminin"/>
    <property type="match status" value="2"/>
</dbReference>
<dbReference type="SMART" id="SM00179">
    <property type="entry name" value="EGF_CA"/>
    <property type="match status" value="4"/>
</dbReference>
<dbReference type="InterPro" id="IPR016186">
    <property type="entry name" value="C-type_lectin-like/link_sf"/>
</dbReference>
<dbReference type="GO" id="GO:0005509">
    <property type="term" value="F:calcium ion binding"/>
    <property type="evidence" value="ECO:0007669"/>
    <property type="project" value="InterPro"/>
</dbReference>
<dbReference type="PROSITE" id="PS01186">
    <property type="entry name" value="EGF_2"/>
    <property type="match status" value="3"/>
</dbReference>
<sequence>MEVVRANAIVLQAIASAPLGNISITTTSAAPEDRAGYCIDNQCFTVFRDPSDFNTAREQCRDQGGHLMTVRSSVAHDVLSVLLGNFTGNFWIGLHLPLGCPDPAAKLKGYEWVTKDRESDFSNWLSSFDSSCSSYRCVSVSPMGDFKWSQKPCLDQAAGFLCEHAFSDMCKSLEESPGESVTYTTALHFAGYDLLSVPPGTTALRTPSKTKYLCYEEKWQPAPWNCEILKGGCEYKCAAPPSSAPSCYCPPGQTINPVNKVTCETHHTGDPCLALSCQHACYQNGGSFACTCDQGFQLAEDGKSCVDFNDCSDPRQCPGDNFECVNKLGGFDCVCKNGYEMRGGLCVDRNECASGPCEHECQNTPGSYRCLCYSGYQNDPLSPNKCKLFCGKEECPAECDPNNKFQCYCPEGYISEERGESTVCIDMDECPDSLCEEHCINTFGSYMCYCSPGYTLVDDYKCVKNEDDYTEDSGVTTNIPTTEYVPYPGPTRQPSGVPPGALAAIIIFTVVFIVLVVFLADRILNRRRKTRSSGALKYKCALKPC</sequence>
<evidence type="ECO:0000256" key="13">
    <source>
        <dbReference type="ARBA" id="ARBA00045242"/>
    </source>
</evidence>
<protein>
    <recommendedName>
        <fullName evidence="2">Thrombomodulin</fullName>
    </recommendedName>
</protein>